<evidence type="ECO:0000256" key="1">
    <source>
        <dbReference type="SAM" id="SignalP"/>
    </source>
</evidence>
<proteinExistence type="predicted"/>
<evidence type="ECO:0008006" key="4">
    <source>
        <dbReference type="Google" id="ProtNLM"/>
    </source>
</evidence>
<evidence type="ECO:0000313" key="3">
    <source>
        <dbReference type="Proteomes" id="UP000346198"/>
    </source>
</evidence>
<dbReference type="Proteomes" id="UP000346198">
    <property type="component" value="Unassembled WGS sequence"/>
</dbReference>
<dbReference type="EMBL" id="CAAHFH010000002">
    <property type="protein sequence ID" value="VGO22288.1"/>
    <property type="molecule type" value="Genomic_DNA"/>
</dbReference>
<dbReference type="InterPro" id="IPR013783">
    <property type="entry name" value="Ig-like_fold"/>
</dbReference>
<gene>
    <name evidence="2" type="ORF">SCARR_04370</name>
</gene>
<dbReference type="RefSeq" id="WP_136063678.1">
    <property type="nucleotide sequence ID" value="NZ_CAAHFH010000002.1"/>
</dbReference>
<evidence type="ECO:0000313" key="2">
    <source>
        <dbReference type="EMBL" id="VGO22288.1"/>
    </source>
</evidence>
<feature type="chain" id="PRO_5025654457" description="Fibronectin type-III domain-containing protein" evidence="1">
    <location>
        <begin position="19"/>
        <end position="1122"/>
    </location>
</feature>
<feature type="signal peptide" evidence="1">
    <location>
        <begin position="1"/>
        <end position="18"/>
    </location>
</feature>
<protein>
    <recommendedName>
        <fullName evidence="4">Fibronectin type-III domain-containing protein</fullName>
    </recommendedName>
</protein>
<sequence>MKKIIGTLMLAAGLAVVAQGQTIFDNTAGSYSVGNLTNQNNWTALQNTETNGVPFPVGQSNQLGQVAFNVDNASWVDTVGTDSDFLTTTNGSFVYLNEASAGNADDQVWTTTMDFNFSIPDGGAAGIAMPNAEFFYVGLTASTTNGLSEFDRNDLCFVLRTRAENGRLDVNFQSGDQSDKRILQIKPENIGWAPEAVMDDGTAVTADYQTDDLRLIMTTRKTRNADTYTASAIITNLNTGFSFNGLELVGPTTNRVVESSYSTNFYNAADVKVAHGRSSQAYNDQIGGLIDIDIDALSVVTSSVPPAITAPSGVAASPYDAQVTFSWDSVAEAGSYDVFRSETSDSYGAALTNVTGTSLLDTTVVNDTTYYYVVQSVFPGLSNSTNSLEASGTPQAIFTGTLVDTNFIGYANADLAGQEGWKQVLGSSNNAFNVINSGTSDSAIDTVSTAANFSTNTGNAVYLDKLMDNLKNDAWEGSIDFVVSAEASSGTNVALISNQSVLAFGVTSDKDAPLILSGGANDQMALMSLLVRANGKLVALFGEDGNDADDTRLAVLIGNTETGWDPDNPAAPDLVSDPIRYSWKIRKTTVDGEYQATATLSNLVSGAFGDMQTIVPYSLKTKQTMYDSPASNFAMGHYYKAKLAADTELVNVTIQDMNVTHTADNLPEISAPGNVDTIGGDRSVSITWDVAYEADDYDVLFAETSGGDQITVAGGLTALTYLDSPRFNGVPGYYTVRANFPSDSDDSEEKEGTPIALITQINIDGLGSDSTLISSSVNLDQTTGLQTNVGNEVTYIDYSSTPFVTSSMGGWSAAPMYGLSQVNTIEPDITSAKGTTGYRIRQGGAQVINGTQSDHFEFTTAGTQAEALWYVKSTDFAEPSASIDLTVDTHTVVFANQISANDKPHRIAIRNGDTWYVSQTHLLSGTLAAPDQTTIANLYADAWAEVTITPGTWFTDPGTFDTSNNDSFTNVNAIGWFCVGITKWKPYQLIYSSSGSIPSYEYWAGNNGLTNGIDGATDDPDGDGKDNAWEYGLGGDPLDGNDVGALQVFAEEGGGFSYVHNELRDPNSGITYTVETTDDLVIGTLGTNTSVAGTANIDYYWKSVTNSIPADLDAKFIQLQVE</sequence>
<organism evidence="2 3">
    <name type="scientific">Pontiella sulfatireligans</name>
    <dbReference type="NCBI Taxonomy" id="2750658"/>
    <lineage>
        <taxon>Bacteria</taxon>
        <taxon>Pseudomonadati</taxon>
        <taxon>Kiritimatiellota</taxon>
        <taxon>Kiritimatiellia</taxon>
        <taxon>Kiritimatiellales</taxon>
        <taxon>Pontiellaceae</taxon>
        <taxon>Pontiella</taxon>
    </lineage>
</organism>
<dbReference type="Gene3D" id="2.60.40.10">
    <property type="entry name" value="Immunoglobulins"/>
    <property type="match status" value="2"/>
</dbReference>
<accession>A0A6C2UQ05</accession>
<reference evidence="2 3" key="1">
    <citation type="submission" date="2019-04" db="EMBL/GenBank/DDBJ databases">
        <authorList>
            <person name="Van Vliet M D."/>
        </authorList>
    </citation>
    <scope>NUCLEOTIDE SEQUENCE [LARGE SCALE GENOMIC DNA]</scope>
    <source>
        <strain evidence="2 3">F21</strain>
    </source>
</reference>
<keyword evidence="1" id="KW-0732">Signal</keyword>
<dbReference type="AlphaFoldDB" id="A0A6C2UQ05"/>
<name>A0A6C2UQ05_9BACT</name>
<keyword evidence="3" id="KW-1185">Reference proteome</keyword>